<evidence type="ECO:0000256" key="1">
    <source>
        <dbReference type="SAM" id="MobiDB-lite"/>
    </source>
</evidence>
<gene>
    <name evidence="3" type="ORF">FYJ39_15420</name>
</gene>
<evidence type="ECO:0000259" key="2">
    <source>
        <dbReference type="Pfam" id="PF18789"/>
    </source>
</evidence>
<keyword evidence="4" id="KW-1185">Reference proteome</keyword>
<reference evidence="3 4" key="1">
    <citation type="submission" date="2019-08" db="EMBL/GenBank/DDBJ databases">
        <title>In-depth cultivation of the pig gut microbiome towards novel bacterial diversity and tailored functional studies.</title>
        <authorList>
            <person name="Wylensek D."/>
            <person name="Hitch T.C.A."/>
            <person name="Clavel T."/>
        </authorList>
    </citation>
    <scope>NUCLEOTIDE SEQUENCE [LARGE SCALE GENOMIC DNA]</scope>
    <source>
        <strain evidence="3 4">WCA-389-WT-23D1</strain>
    </source>
</reference>
<proteinExistence type="predicted"/>
<name>A0A7X2NNF5_9CLOT</name>
<feature type="compositionally biased region" description="Basic and acidic residues" evidence="1">
    <location>
        <begin position="172"/>
        <end position="195"/>
    </location>
</feature>
<organism evidence="3 4">
    <name type="scientific">Clostridium porci</name>
    <dbReference type="NCBI Taxonomy" id="2605778"/>
    <lineage>
        <taxon>Bacteria</taxon>
        <taxon>Bacillati</taxon>
        <taxon>Bacillota</taxon>
        <taxon>Clostridia</taxon>
        <taxon>Eubacteriales</taxon>
        <taxon>Clostridiaceae</taxon>
        <taxon>Clostridium</taxon>
    </lineage>
</organism>
<dbReference type="AlphaFoldDB" id="A0A7X2NNF5"/>
<feature type="domain" description="Defence against restriction A C-terminal" evidence="2">
    <location>
        <begin position="88"/>
        <end position="155"/>
    </location>
</feature>
<evidence type="ECO:0000313" key="3">
    <source>
        <dbReference type="EMBL" id="MSS37911.1"/>
    </source>
</evidence>
<accession>A0A7X2NNF5</accession>
<sequence>MENNQGYEILKSATFDNGRGFALGYNEAAPSPFVTWQFTETENGQRDYYWGHYHSDGQIAEKDFAKRIDDYKELFQVQERTGGQKPAEYYRYYSTQRPVDLGTFPKPPGNAPVEIINFDERCTVEGSTMRAWGELAYLKPLTDKQMDDYELRPAPGNPDRAARPSITAQLKEAARRLEAPKEPDKTKHNKSHEDR</sequence>
<evidence type="ECO:0000313" key="4">
    <source>
        <dbReference type="Proteomes" id="UP000429958"/>
    </source>
</evidence>
<dbReference type="Pfam" id="PF18789">
    <property type="entry name" value="DarA_C"/>
    <property type="match status" value="1"/>
</dbReference>
<dbReference type="InterPro" id="IPR041501">
    <property type="entry name" value="DarA_C"/>
</dbReference>
<dbReference type="RefSeq" id="WP_195633397.1">
    <property type="nucleotide sequence ID" value="NZ_VUMD01000015.1"/>
</dbReference>
<dbReference type="Proteomes" id="UP000429958">
    <property type="component" value="Unassembled WGS sequence"/>
</dbReference>
<comment type="caution">
    <text evidence="3">The sequence shown here is derived from an EMBL/GenBank/DDBJ whole genome shotgun (WGS) entry which is preliminary data.</text>
</comment>
<dbReference type="EMBL" id="VUMD01000015">
    <property type="protein sequence ID" value="MSS37911.1"/>
    <property type="molecule type" value="Genomic_DNA"/>
</dbReference>
<feature type="region of interest" description="Disordered" evidence="1">
    <location>
        <begin position="148"/>
        <end position="195"/>
    </location>
</feature>
<protein>
    <recommendedName>
        <fullName evidence="2">Defence against restriction A C-terminal domain-containing protein</fullName>
    </recommendedName>
</protein>